<dbReference type="InterPro" id="IPR053191">
    <property type="entry name" value="DcsG_Biosynth_Enzyme"/>
</dbReference>
<dbReference type="EMBL" id="BAAARA010000021">
    <property type="protein sequence ID" value="GAA2360473.1"/>
    <property type="molecule type" value="Genomic_DNA"/>
</dbReference>
<evidence type="ECO:0000313" key="3">
    <source>
        <dbReference type="EMBL" id="GAA2360473.1"/>
    </source>
</evidence>
<keyword evidence="4" id="KW-1185">Reference proteome</keyword>
<dbReference type="SUPFAM" id="SSF56059">
    <property type="entry name" value="Glutathione synthetase ATP-binding domain-like"/>
    <property type="match status" value="1"/>
</dbReference>
<evidence type="ECO:0000259" key="2">
    <source>
        <dbReference type="PROSITE" id="PS50975"/>
    </source>
</evidence>
<protein>
    <recommendedName>
        <fullName evidence="2">ATP-grasp domain-containing protein</fullName>
    </recommendedName>
</protein>
<dbReference type="Proteomes" id="UP001501218">
    <property type="component" value="Unassembled WGS sequence"/>
</dbReference>
<dbReference type="PROSITE" id="PS50975">
    <property type="entry name" value="ATP_GRASP"/>
    <property type="match status" value="1"/>
</dbReference>
<keyword evidence="1" id="KW-0547">Nucleotide-binding</keyword>
<keyword evidence="1" id="KW-0067">ATP-binding</keyword>
<accession>A0ABN3GT36</accession>
<comment type="caution">
    <text evidence="3">The sequence shown here is derived from an EMBL/GenBank/DDBJ whole genome shotgun (WGS) entry which is preliminary data.</text>
</comment>
<dbReference type="PANTHER" id="PTHR39217:SF1">
    <property type="entry name" value="GLUTATHIONE SYNTHETASE"/>
    <property type="match status" value="1"/>
</dbReference>
<reference evidence="3 4" key="1">
    <citation type="journal article" date="2019" name="Int. J. Syst. Evol. Microbiol.">
        <title>The Global Catalogue of Microorganisms (GCM) 10K type strain sequencing project: providing services to taxonomists for standard genome sequencing and annotation.</title>
        <authorList>
            <consortium name="The Broad Institute Genomics Platform"/>
            <consortium name="The Broad Institute Genome Sequencing Center for Infectious Disease"/>
            <person name="Wu L."/>
            <person name="Ma J."/>
        </authorList>
    </citation>
    <scope>NUCLEOTIDE SEQUENCE [LARGE SCALE GENOMIC DNA]</scope>
    <source>
        <strain evidence="3 4">JCM 16221</strain>
    </source>
</reference>
<dbReference type="RefSeq" id="WP_344136366.1">
    <property type="nucleotide sequence ID" value="NZ_BAAARA010000021.1"/>
</dbReference>
<evidence type="ECO:0000313" key="4">
    <source>
        <dbReference type="Proteomes" id="UP001501218"/>
    </source>
</evidence>
<proteinExistence type="predicted"/>
<gene>
    <name evidence="3" type="ORF">GCM10009854_44450</name>
</gene>
<organism evidence="3 4">
    <name type="scientific">Saccharopolyspora halophila</name>
    <dbReference type="NCBI Taxonomy" id="405551"/>
    <lineage>
        <taxon>Bacteria</taxon>
        <taxon>Bacillati</taxon>
        <taxon>Actinomycetota</taxon>
        <taxon>Actinomycetes</taxon>
        <taxon>Pseudonocardiales</taxon>
        <taxon>Pseudonocardiaceae</taxon>
        <taxon>Saccharopolyspora</taxon>
    </lineage>
</organism>
<feature type="domain" description="ATP-grasp" evidence="2">
    <location>
        <begin position="92"/>
        <end position="289"/>
    </location>
</feature>
<dbReference type="PANTHER" id="PTHR39217">
    <property type="match status" value="1"/>
</dbReference>
<evidence type="ECO:0000256" key="1">
    <source>
        <dbReference type="PROSITE-ProRule" id="PRU00409"/>
    </source>
</evidence>
<name>A0ABN3GT36_9PSEU</name>
<sequence>MSRVVLVGCADLPEGKGDEAGAMRALEDVGVDTRWAVWDDPAEDFTDADLVILRATWDYAERRKEFLDWCASVPALRNPAEAVRWNTDKSYLVDLRRAGVPVVPTTLVAPGEHVEWPEGDFVVKPAVGAGSRGAARFTSAGHEAADEHLRALHAADQVAVVQPYQRAVDAEGETALVFFGGQYSHAFTKGPMLRGADLDDSGLYVTEELGVAAPDGAWHALAEQALDAAAAHLGVHRRSLLYARVDILRADAGDPVLLELEISEPRLGFQQADEGAALRFASAVRGALT</sequence>
<dbReference type="InterPro" id="IPR011761">
    <property type="entry name" value="ATP-grasp"/>
</dbReference>